<dbReference type="InterPro" id="IPR001697">
    <property type="entry name" value="Pyr_Knase"/>
</dbReference>
<evidence type="ECO:0000256" key="3">
    <source>
        <dbReference type="ARBA" id="ARBA00004997"/>
    </source>
</evidence>
<dbReference type="PANTHER" id="PTHR11817">
    <property type="entry name" value="PYRUVATE KINASE"/>
    <property type="match status" value="1"/>
</dbReference>
<dbReference type="UniPathway" id="UPA00109">
    <property type="reaction ID" value="UER00188"/>
</dbReference>
<dbReference type="EMBL" id="JNBR01001430">
    <property type="protein sequence ID" value="OQR87635.1"/>
    <property type="molecule type" value="Genomic_DNA"/>
</dbReference>
<organism evidence="17 18">
    <name type="scientific">Achlya hypogyna</name>
    <name type="common">Oomycete</name>
    <name type="synonym">Protoachlya hypogyna</name>
    <dbReference type="NCBI Taxonomy" id="1202772"/>
    <lineage>
        <taxon>Eukaryota</taxon>
        <taxon>Sar</taxon>
        <taxon>Stramenopiles</taxon>
        <taxon>Oomycota</taxon>
        <taxon>Saprolegniomycetes</taxon>
        <taxon>Saprolegniales</taxon>
        <taxon>Achlyaceae</taxon>
        <taxon>Achlya</taxon>
    </lineage>
</organism>
<comment type="cofactor">
    <cofactor evidence="2">
        <name>K(+)</name>
        <dbReference type="ChEBI" id="CHEBI:29103"/>
    </cofactor>
</comment>
<evidence type="ECO:0000256" key="13">
    <source>
        <dbReference type="ARBA" id="ARBA00023317"/>
    </source>
</evidence>
<dbReference type="InterPro" id="IPR015793">
    <property type="entry name" value="Pyrv_Knase_brl"/>
</dbReference>
<sequence length="534" mass="58386">MLARSLRTSHALRSVARSLSHYPAKHDAFSMTKIVGTIGPVSENAHTTQELTSAGLKIMRINFSHATYDEALLRTCFVVENIELTFRAIGMSHLRASKGVHAKQAGQEFNVRAVLLDTQGPEIRGGAFPEKKVQLVKGEKITLTTDAQFKEASTKDILFVTYEQLPMTVKLGDTVLLDDGLISLTVESIDVPARQVHCRIENSEMLGSRKGVNLPGLVVDLPALTEKDKADVEFGVQHDMDFIAVSFVRKPEDVLDVKDFVNSVMPKYWPASHPAPLIISKIENHEGVTNFDRILAVSDGIMVARGDLGVEIPMQQVLTCQKDMVSKCNDIGKPVIVATQMLESMIRNPRPTRAEILDVGNAVLDGADAVMLSGEVAQGKWPVESVKTMMSVVKEADAYTKREQYKTEALSQQEAIARAVATTAKSLHAAMIVVMTETGDVARLVSKHKPSVPVMCYTMSQKVGRQLQVHRGLYPIVAPSEDDMTLESAISTAKKLGWLRNGDKVVMLSSDAAKSDIGQQFVMHVATVDEATAN</sequence>
<evidence type="ECO:0000256" key="10">
    <source>
        <dbReference type="ARBA" id="ARBA00022840"/>
    </source>
</evidence>
<dbReference type="GO" id="GO:0005524">
    <property type="term" value="F:ATP binding"/>
    <property type="evidence" value="ECO:0007669"/>
    <property type="project" value="UniProtKB-KW"/>
</dbReference>
<evidence type="ECO:0000256" key="5">
    <source>
        <dbReference type="ARBA" id="ARBA00012142"/>
    </source>
</evidence>
<keyword evidence="10" id="KW-0067">ATP-binding</keyword>
<evidence type="ECO:0000256" key="2">
    <source>
        <dbReference type="ARBA" id="ARBA00001958"/>
    </source>
</evidence>
<keyword evidence="8" id="KW-0547">Nucleotide-binding</keyword>
<dbReference type="FunFam" id="3.20.20.60:FF:000025">
    <property type="entry name" value="Pyruvate kinase"/>
    <property type="match status" value="1"/>
</dbReference>
<dbReference type="PRINTS" id="PR01050">
    <property type="entry name" value="PYRUVTKNASE"/>
</dbReference>
<evidence type="ECO:0000313" key="17">
    <source>
        <dbReference type="EMBL" id="OQR87635.1"/>
    </source>
</evidence>
<dbReference type="NCBIfam" id="NF004491">
    <property type="entry name" value="PRK05826.1"/>
    <property type="match status" value="1"/>
</dbReference>
<proteinExistence type="inferred from homology"/>
<evidence type="ECO:0000256" key="9">
    <source>
        <dbReference type="ARBA" id="ARBA00022777"/>
    </source>
</evidence>
<evidence type="ECO:0000256" key="6">
    <source>
        <dbReference type="ARBA" id="ARBA00022679"/>
    </source>
</evidence>
<feature type="domain" description="Pyruvate kinase barrel" evidence="15">
    <location>
        <begin position="31"/>
        <end position="386"/>
    </location>
</feature>
<evidence type="ECO:0000259" key="16">
    <source>
        <dbReference type="Pfam" id="PF02887"/>
    </source>
</evidence>
<dbReference type="Gene3D" id="3.40.1380.20">
    <property type="entry name" value="Pyruvate kinase, C-terminal domain"/>
    <property type="match status" value="1"/>
</dbReference>
<gene>
    <name evidence="17" type="ORF">ACHHYP_08422</name>
</gene>
<dbReference type="InterPro" id="IPR036918">
    <property type="entry name" value="Pyrv_Knase_C_sf"/>
</dbReference>
<evidence type="ECO:0000256" key="14">
    <source>
        <dbReference type="RuleBase" id="RU000504"/>
    </source>
</evidence>
<comment type="similarity">
    <text evidence="4 14">Belongs to the pyruvate kinase family.</text>
</comment>
<dbReference type="NCBIfam" id="TIGR01064">
    <property type="entry name" value="pyruv_kin"/>
    <property type="match status" value="1"/>
</dbReference>
<dbReference type="GO" id="GO:0000287">
    <property type="term" value="F:magnesium ion binding"/>
    <property type="evidence" value="ECO:0007669"/>
    <property type="project" value="InterPro"/>
</dbReference>
<keyword evidence="12 14" id="KW-0324">Glycolysis</keyword>
<dbReference type="Pfam" id="PF00224">
    <property type="entry name" value="PK"/>
    <property type="match status" value="1"/>
</dbReference>
<dbReference type="InterPro" id="IPR015813">
    <property type="entry name" value="Pyrv/PenolPyrv_kinase-like_dom"/>
</dbReference>
<dbReference type="OrthoDB" id="108365at2759"/>
<dbReference type="Proteomes" id="UP000243579">
    <property type="component" value="Unassembled WGS sequence"/>
</dbReference>
<comment type="caution">
    <text evidence="17">The sequence shown here is derived from an EMBL/GenBank/DDBJ whole genome shotgun (WGS) entry which is preliminary data.</text>
</comment>
<dbReference type="SUPFAM" id="SSF52935">
    <property type="entry name" value="PK C-terminal domain-like"/>
    <property type="match status" value="1"/>
</dbReference>
<dbReference type="FunFam" id="2.40.33.10:FF:000001">
    <property type="entry name" value="Pyruvate kinase"/>
    <property type="match status" value="1"/>
</dbReference>
<comment type="cofactor">
    <cofactor evidence="1">
        <name>Mg(2+)</name>
        <dbReference type="ChEBI" id="CHEBI:18420"/>
    </cofactor>
</comment>
<keyword evidence="6 14" id="KW-0808">Transferase</keyword>
<evidence type="ECO:0000313" key="18">
    <source>
        <dbReference type="Proteomes" id="UP000243579"/>
    </source>
</evidence>
<evidence type="ECO:0000256" key="7">
    <source>
        <dbReference type="ARBA" id="ARBA00022723"/>
    </source>
</evidence>
<dbReference type="Gene3D" id="2.40.33.10">
    <property type="entry name" value="PK beta-barrel domain-like"/>
    <property type="match status" value="1"/>
</dbReference>
<dbReference type="NCBIfam" id="NF004978">
    <property type="entry name" value="PRK06354.1"/>
    <property type="match status" value="1"/>
</dbReference>
<evidence type="ECO:0000256" key="1">
    <source>
        <dbReference type="ARBA" id="ARBA00001946"/>
    </source>
</evidence>
<comment type="pathway">
    <text evidence="3 14">Carbohydrate degradation; glycolysis; pyruvate from D-glyceraldehyde 3-phosphate: step 5/5.</text>
</comment>
<dbReference type="STRING" id="1202772.A0A1V9YPI0"/>
<dbReference type="InterPro" id="IPR015795">
    <property type="entry name" value="Pyrv_Knase_C"/>
</dbReference>
<evidence type="ECO:0000256" key="8">
    <source>
        <dbReference type="ARBA" id="ARBA00022741"/>
    </source>
</evidence>
<dbReference type="SUPFAM" id="SSF51621">
    <property type="entry name" value="Phosphoenolpyruvate/pyruvate domain"/>
    <property type="match status" value="1"/>
</dbReference>
<dbReference type="Pfam" id="PF02887">
    <property type="entry name" value="PK_C"/>
    <property type="match status" value="1"/>
</dbReference>
<dbReference type="AlphaFoldDB" id="A0A1V9YPI0"/>
<keyword evidence="18" id="KW-1185">Reference proteome</keyword>
<dbReference type="GO" id="GO:0016301">
    <property type="term" value="F:kinase activity"/>
    <property type="evidence" value="ECO:0007669"/>
    <property type="project" value="UniProtKB-KW"/>
</dbReference>
<dbReference type="GO" id="GO:0030955">
    <property type="term" value="F:potassium ion binding"/>
    <property type="evidence" value="ECO:0007669"/>
    <property type="project" value="InterPro"/>
</dbReference>
<keyword evidence="11 14" id="KW-0460">Magnesium</keyword>
<dbReference type="InterPro" id="IPR011037">
    <property type="entry name" value="Pyrv_Knase-like_insert_dom_sf"/>
</dbReference>
<keyword evidence="7" id="KW-0479">Metal-binding</keyword>
<dbReference type="SUPFAM" id="SSF50800">
    <property type="entry name" value="PK beta-barrel domain-like"/>
    <property type="match status" value="1"/>
</dbReference>
<keyword evidence="9 14" id="KW-0418">Kinase</keyword>
<feature type="domain" description="Pyruvate kinase C-terminal" evidence="16">
    <location>
        <begin position="414"/>
        <end position="512"/>
    </location>
</feature>
<evidence type="ECO:0000256" key="12">
    <source>
        <dbReference type="ARBA" id="ARBA00023152"/>
    </source>
</evidence>
<name>A0A1V9YPI0_ACHHY</name>
<protein>
    <recommendedName>
        <fullName evidence="5 14">Pyruvate kinase</fullName>
        <ecNumber evidence="5 14">2.7.1.40</ecNumber>
    </recommendedName>
</protein>
<dbReference type="GO" id="GO:0004743">
    <property type="term" value="F:pyruvate kinase activity"/>
    <property type="evidence" value="ECO:0007669"/>
    <property type="project" value="UniProtKB-EC"/>
</dbReference>
<dbReference type="InterPro" id="IPR015806">
    <property type="entry name" value="Pyrv_Knase_insert_dom_sf"/>
</dbReference>
<dbReference type="EC" id="2.7.1.40" evidence="5 14"/>
<evidence type="ECO:0000256" key="11">
    <source>
        <dbReference type="ARBA" id="ARBA00022842"/>
    </source>
</evidence>
<comment type="catalytic activity">
    <reaction evidence="14">
        <text>pyruvate + ATP = phosphoenolpyruvate + ADP + H(+)</text>
        <dbReference type="Rhea" id="RHEA:18157"/>
        <dbReference type="ChEBI" id="CHEBI:15361"/>
        <dbReference type="ChEBI" id="CHEBI:15378"/>
        <dbReference type="ChEBI" id="CHEBI:30616"/>
        <dbReference type="ChEBI" id="CHEBI:58702"/>
        <dbReference type="ChEBI" id="CHEBI:456216"/>
        <dbReference type="EC" id="2.7.1.40"/>
    </reaction>
</comment>
<dbReference type="InterPro" id="IPR040442">
    <property type="entry name" value="Pyrv_kinase-like_dom_sf"/>
</dbReference>
<keyword evidence="13 17" id="KW-0670">Pyruvate</keyword>
<reference evidence="17 18" key="1">
    <citation type="journal article" date="2014" name="Genome Biol. Evol.">
        <title>The secreted proteins of Achlya hypogyna and Thraustotheca clavata identify the ancestral oomycete secretome and reveal gene acquisitions by horizontal gene transfer.</title>
        <authorList>
            <person name="Misner I."/>
            <person name="Blouin N."/>
            <person name="Leonard G."/>
            <person name="Richards T.A."/>
            <person name="Lane C.E."/>
        </authorList>
    </citation>
    <scope>NUCLEOTIDE SEQUENCE [LARGE SCALE GENOMIC DNA]</scope>
    <source>
        <strain evidence="17 18">ATCC 48635</strain>
    </source>
</reference>
<evidence type="ECO:0000256" key="4">
    <source>
        <dbReference type="ARBA" id="ARBA00008663"/>
    </source>
</evidence>
<evidence type="ECO:0000259" key="15">
    <source>
        <dbReference type="Pfam" id="PF00224"/>
    </source>
</evidence>
<dbReference type="Gene3D" id="3.20.20.60">
    <property type="entry name" value="Phosphoenolpyruvate-binding domains"/>
    <property type="match status" value="1"/>
</dbReference>
<accession>A0A1V9YPI0</accession>